<accession>A0A8D8Z9N1</accession>
<evidence type="ECO:0000256" key="4">
    <source>
        <dbReference type="ARBA" id="ARBA00023007"/>
    </source>
</evidence>
<dbReference type="EMBL" id="HBUF01452443">
    <property type="protein sequence ID" value="CAG6743703.1"/>
    <property type="molecule type" value="Transcribed_RNA"/>
</dbReference>
<comment type="similarity">
    <text evidence="2">Belongs to the PTPS family.</text>
</comment>
<evidence type="ECO:0000313" key="5">
    <source>
        <dbReference type="EMBL" id="CAG6743703.1"/>
    </source>
</evidence>
<sequence>MSSSKVPIGYLTRVEKFSAAHRLHSPHLSDKENLETYGKCNNFHGHGHNYTADSIKLWHYTQGLQQPTGLFYFFHTIFLSPLFQEGTNNKDLVQICLLDNHWFSLA</sequence>
<dbReference type="Gene3D" id="3.30.479.10">
    <property type="entry name" value="6-pyruvoyl tetrahydropterin synthase/QueD"/>
    <property type="match status" value="1"/>
</dbReference>
<reference evidence="5" key="1">
    <citation type="submission" date="2021-05" db="EMBL/GenBank/DDBJ databases">
        <authorList>
            <person name="Alioto T."/>
            <person name="Alioto T."/>
            <person name="Gomez Garrido J."/>
        </authorList>
    </citation>
    <scope>NUCLEOTIDE SEQUENCE</scope>
</reference>
<protein>
    <recommendedName>
        <fullName evidence="3">6-pyruvoyltetrahydropterin synthase</fullName>
        <ecNumber evidence="3">4.2.3.12</ecNumber>
    </recommendedName>
</protein>
<dbReference type="InterPro" id="IPR007115">
    <property type="entry name" value="6-PTP_synth/QueD"/>
</dbReference>
<dbReference type="GO" id="GO:0003874">
    <property type="term" value="F:6-pyruvoyltetrahydropterin synthase activity"/>
    <property type="evidence" value="ECO:0007669"/>
    <property type="project" value="UniProtKB-EC"/>
</dbReference>
<evidence type="ECO:0000256" key="2">
    <source>
        <dbReference type="ARBA" id="ARBA00009164"/>
    </source>
</evidence>
<dbReference type="PROSITE" id="PS00987">
    <property type="entry name" value="PTPS_1"/>
    <property type="match status" value="1"/>
</dbReference>
<keyword evidence="4" id="KW-0783">Tetrahydrobiopterin biosynthesis</keyword>
<name>A0A8D8Z9N1_9HEMI</name>
<dbReference type="AlphaFoldDB" id="A0A8D8Z9N1"/>
<evidence type="ECO:0000256" key="1">
    <source>
        <dbReference type="ARBA" id="ARBA00005126"/>
    </source>
</evidence>
<dbReference type="EC" id="4.2.3.12" evidence="3"/>
<organism evidence="5">
    <name type="scientific">Cacopsylla melanoneura</name>
    <dbReference type="NCBI Taxonomy" id="428564"/>
    <lineage>
        <taxon>Eukaryota</taxon>
        <taxon>Metazoa</taxon>
        <taxon>Ecdysozoa</taxon>
        <taxon>Arthropoda</taxon>
        <taxon>Hexapoda</taxon>
        <taxon>Insecta</taxon>
        <taxon>Pterygota</taxon>
        <taxon>Neoptera</taxon>
        <taxon>Paraneoptera</taxon>
        <taxon>Hemiptera</taxon>
        <taxon>Sternorrhyncha</taxon>
        <taxon>Psylloidea</taxon>
        <taxon>Psyllidae</taxon>
        <taxon>Psyllinae</taxon>
        <taxon>Cacopsylla</taxon>
    </lineage>
</organism>
<dbReference type="UniPathway" id="UPA00849">
    <property type="reaction ID" value="UER00819"/>
</dbReference>
<dbReference type="InterPro" id="IPR022470">
    <property type="entry name" value="PTPS_Cys_AS"/>
</dbReference>
<dbReference type="SUPFAM" id="SSF55620">
    <property type="entry name" value="Tetrahydrobiopterin biosynthesis enzymes-like"/>
    <property type="match status" value="1"/>
</dbReference>
<evidence type="ECO:0000256" key="3">
    <source>
        <dbReference type="ARBA" id="ARBA00013100"/>
    </source>
</evidence>
<proteinExistence type="inferred from homology"/>
<dbReference type="Pfam" id="PF01242">
    <property type="entry name" value="PTPS"/>
    <property type="match status" value="1"/>
</dbReference>
<comment type="pathway">
    <text evidence="1">Cofactor biosynthesis; tetrahydrobiopterin biosynthesis; tetrahydrobiopterin from 7,8-dihydroneopterin triphosphate: step 1/3.</text>
</comment>
<dbReference type="GO" id="GO:0006729">
    <property type="term" value="P:tetrahydrobiopterin biosynthetic process"/>
    <property type="evidence" value="ECO:0007669"/>
    <property type="project" value="UniProtKB-UniPathway"/>
</dbReference>
<dbReference type="InterPro" id="IPR038418">
    <property type="entry name" value="6-PTP_synth/QueD_sf"/>
</dbReference>